<dbReference type="GO" id="GO:0005524">
    <property type="term" value="F:ATP binding"/>
    <property type="evidence" value="ECO:0007669"/>
    <property type="project" value="UniProtKB-KW"/>
</dbReference>
<dbReference type="GO" id="GO:0051782">
    <property type="term" value="P:negative regulation of cell division"/>
    <property type="evidence" value="ECO:0007669"/>
    <property type="project" value="TreeGrafter"/>
</dbReference>
<dbReference type="GO" id="GO:0016887">
    <property type="term" value="F:ATP hydrolysis activity"/>
    <property type="evidence" value="ECO:0007669"/>
    <property type="project" value="TreeGrafter"/>
</dbReference>
<dbReference type="PATRIC" id="fig|1441095.3.peg.1154"/>
<dbReference type="STRING" id="1441095.AM592_05300"/>
<gene>
    <name evidence="3" type="ORF">AM592_05300</name>
</gene>
<evidence type="ECO:0000256" key="2">
    <source>
        <dbReference type="ARBA" id="ARBA00022840"/>
    </source>
</evidence>
<dbReference type="InterPro" id="IPR050625">
    <property type="entry name" value="ParA/MinD_ATPase"/>
</dbReference>
<accession>A0A0M3R9A0</accession>
<dbReference type="GO" id="GO:0009898">
    <property type="term" value="C:cytoplasmic side of plasma membrane"/>
    <property type="evidence" value="ECO:0007669"/>
    <property type="project" value="TreeGrafter"/>
</dbReference>
<reference evidence="3 4" key="2">
    <citation type="journal article" date="2016" name="Int. J. Syst. Evol. Microbiol.">
        <title>Bacillus gobiensis sp. nov., isolated from a soil sample.</title>
        <authorList>
            <person name="Liu B."/>
            <person name="Liu G.H."/>
            <person name="Cetin S."/>
            <person name="Schumann P."/>
            <person name="Pan Z.Z."/>
            <person name="Chen Q.Q."/>
        </authorList>
    </citation>
    <scope>NUCLEOTIDE SEQUENCE [LARGE SCALE GENOMIC DNA]</scope>
    <source>
        <strain evidence="3 4">FJAT-4402</strain>
    </source>
</reference>
<evidence type="ECO:0000256" key="1">
    <source>
        <dbReference type="ARBA" id="ARBA00022741"/>
    </source>
</evidence>
<keyword evidence="2" id="KW-0067">ATP-binding</keyword>
<dbReference type="InterPro" id="IPR033875">
    <property type="entry name" value="FlhG"/>
</dbReference>
<dbReference type="PANTHER" id="PTHR43384:SF4">
    <property type="entry name" value="CELLULOSE BIOSYNTHESIS PROTEIN BCSQ-RELATED"/>
    <property type="match status" value="1"/>
</dbReference>
<dbReference type="InterPro" id="IPR033756">
    <property type="entry name" value="YlxH/NBP35"/>
</dbReference>
<dbReference type="GO" id="GO:0005829">
    <property type="term" value="C:cytosol"/>
    <property type="evidence" value="ECO:0007669"/>
    <property type="project" value="TreeGrafter"/>
</dbReference>
<dbReference type="AlphaFoldDB" id="A0A0M3R9A0"/>
<keyword evidence="1" id="KW-0547">Nucleotide-binding</keyword>
<evidence type="ECO:0000313" key="3">
    <source>
        <dbReference type="EMBL" id="ALC81072.1"/>
    </source>
</evidence>
<protein>
    <submittedName>
        <fullName evidence="3">Flagellum site-determining protein YlxH</fullName>
    </submittedName>
</protein>
<reference evidence="4" key="1">
    <citation type="submission" date="2015-08" db="EMBL/GenBank/DDBJ databases">
        <title>Genome sequencing project for genomic taxonomy and phylogenomics of Bacillus-like bacteria.</title>
        <authorList>
            <person name="Liu B."/>
            <person name="Wang J."/>
            <person name="Zhu Y."/>
            <person name="Liu G."/>
            <person name="Chen Q."/>
            <person name="Chen Z."/>
            <person name="Lan J."/>
            <person name="Che J."/>
            <person name="Ge C."/>
            <person name="Shi H."/>
            <person name="Pan Z."/>
            <person name="Liu X."/>
        </authorList>
    </citation>
    <scope>NUCLEOTIDE SEQUENCE [LARGE SCALE GENOMIC DNA]</scope>
    <source>
        <strain evidence="4">FJAT-4402</strain>
    </source>
</reference>
<proteinExistence type="predicted"/>
<evidence type="ECO:0000313" key="4">
    <source>
        <dbReference type="Proteomes" id="UP000067625"/>
    </source>
</evidence>
<dbReference type="SUPFAM" id="SSF52540">
    <property type="entry name" value="P-loop containing nucleoside triphosphate hydrolases"/>
    <property type="match status" value="1"/>
</dbReference>
<dbReference type="Gene3D" id="3.40.50.300">
    <property type="entry name" value="P-loop containing nucleotide triphosphate hydrolases"/>
    <property type="match status" value="1"/>
</dbReference>
<dbReference type="Proteomes" id="UP000067625">
    <property type="component" value="Chromosome"/>
</dbReference>
<keyword evidence="4" id="KW-1185">Reference proteome</keyword>
<dbReference type="Pfam" id="PF10609">
    <property type="entry name" value="ParA"/>
    <property type="match status" value="1"/>
</dbReference>
<name>A0A0M3R9A0_9BACI</name>
<dbReference type="PIRSF" id="PIRSF003092">
    <property type="entry name" value="MinD"/>
    <property type="match status" value="1"/>
</dbReference>
<organism evidence="3 4">
    <name type="scientific">Bacillus gobiensis</name>
    <dbReference type="NCBI Taxonomy" id="1441095"/>
    <lineage>
        <taxon>Bacteria</taxon>
        <taxon>Bacillati</taxon>
        <taxon>Bacillota</taxon>
        <taxon>Bacilli</taxon>
        <taxon>Bacillales</taxon>
        <taxon>Bacillaceae</taxon>
        <taxon>Bacillus</taxon>
    </lineage>
</organism>
<dbReference type="InterPro" id="IPR027417">
    <property type="entry name" value="P-loop_NTPase"/>
</dbReference>
<dbReference type="EMBL" id="CP012600">
    <property type="protein sequence ID" value="ALC81072.1"/>
    <property type="molecule type" value="Genomic_DNA"/>
</dbReference>
<dbReference type="InterPro" id="IPR025501">
    <property type="entry name" value="MinD_FleN"/>
</dbReference>
<dbReference type="OrthoDB" id="9816297at2"/>
<dbReference type="CDD" id="cd02038">
    <property type="entry name" value="FlhG-like"/>
    <property type="match status" value="1"/>
</dbReference>
<sequence length="290" mass="32487">MDQAEYLRKLLAERKGQKISAKSAETIAVISGKGGVGKSNLSLNLSLSLLERNKKVLLIDLDIGMGNIDVLLGESSRYSLADLLQQEMSFQKAMTAGPLGLQYISGGSGLNSIIELNEQKWSFFSRELEELLDKYDYVIFDMGAGLTKEQLPFVVSSTHILVVATPEPTSLMDAYSAMKHITLNKKDLRFHVLMNRCLHQREGELAFSKLSKTMRTFLQQRISYLGNVPEDPLVRKAVTSQLPFVISHPHSKLSKSIYRVADAFLHTEEKRVEAKEASFLNKLSAFFKRG</sequence>
<dbReference type="PANTHER" id="PTHR43384">
    <property type="entry name" value="SEPTUM SITE-DETERMINING PROTEIN MIND HOMOLOG, CHLOROPLASTIC-RELATED"/>
    <property type="match status" value="1"/>
</dbReference>
<dbReference type="RefSeq" id="WP_053602823.1">
    <property type="nucleotide sequence ID" value="NZ_CP012600.1"/>
</dbReference>